<keyword evidence="1" id="KW-0732">Signal</keyword>
<dbReference type="AlphaFoldDB" id="I0KCB7"/>
<proteinExistence type="predicted"/>
<keyword evidence="3" id="KW-1185">Reference proteome</keyword>
<feature type="chain" id="PRO_5003630577" description="Lipocalin-like domain-containing protein" evidence="1">
    <location>
        <begin position="22"/>
        <end position="163"/>
    </location>
</feature>
<evidence type="ECO:0000313" key="3">
    <source>
        <dbReference type="Proteomes" id="UP000011058"/>
    </source>
</evidence>
<dbReference type="Proteomes" id="UP000011058">
    <property type="component" value="Chromosome"/>
</dbReference>
<evidence type="ECO:0008006" key="4">
    <source>
        <dbReference type="Google" id="ProtNLM"/>
    </source>
</evidence>
<sequence>MRLYAYLIACSAISLSLTSCHVEPTVNPTAAYVGTYDCTLVNKTARLAEASEQVETKTYSGKMTETGERSLQLSLTTQQGSGELTFPLTLAGESVIIPQFEIATSYTTGGITTYLSNYYSGNGRLDNKTLSITLNSANYSIVGANGHQTQVSNSDVSCNCVKK</sequence>
<reference evidence="2 3" key="1">
    <citation type="journal article" date="2012" name="J. Bacteriol.">
        <title>Genome Sequence of Fibrella aestuarina BUZ 2T, a Filamentous Marine Bacterium.</title>
        <authorList>
            <person name="Filippini M."/>
            <person name="Qi W."/>
            <person name="Blom J."/>
            <person name="Goesmann A."/>
            <person name="Smits T.H."/>
            <person name="Bagheri H.C."/>
        </authorList>
    </citation>
    <scope>NUCLEOTIDE SEQUENCE [LARGE SCALE GENOMIC DNA]</scope>
    <source>
        <strain evidence="3">BUZ 2T</strain>
    </source>
</reference>
<protein>
    <recommendedName>
        <fullName evidence="4">Lipocalin-like domain-containing protein</fullName>
    </recommendedName>
</protein>
<feature type="signal peptide" evidence="1">
    <location>
        <begin position="1"/>
        <end position="21"/>
    </location>
</feature>
<dbReference type="KEGG" id="fae:FAES_3763"/>
<evidence type="ECO:0000256" key="1">
    <source>
        <dbReference type="SAM" id="SignalP"/>
    </source>
</evidence>
<accession>I0KCB7</accession>
<dbReference type="RefSeq" id="WP_015332869.1">
    <property type="nucleotide sequence ID" value="NC_020054.1"/>
</dbReference>
<gene>
    <name evidence="2" type="ORF">FAES_3763</name>
</gene>
<name>I0KCB7_9BACT</name>
<dbReference type="HOGENOM" id="CLU_1624680_0_0_10"/>
<dbReference type="EMBL" id="HE796683">
    <property type="protein sequence ID" value="CCH01770.1"/>
    <property type="molecule type" value="Genomic_DNA"/>
</dbReference>
<evidence type="ECO:0000313" key="2">
    <source>
        <dbReference type="EMBL" id="CCH01770.1"/>
    </source>
</evidence>
<dbReference type="PROSITE" id="PS51257">
    <property type="entry name" value="PROKAR_LIPOPROTEIN"/>
    <property type="match status" value="1"/>
</dbReference>
<organism evidence="2 3">
    <name type="scientific">Fibrella aestuarina BUZ 2</name>
    <dbReference type="NCBI Taxonomy" id="1166018"/>
    <lineage>
        <taxon>Bacteria</taxon>
        <taxon>Pseudomonadati</taxon>
        <taxon>Bacteroidota</taxon>
        <taxon>Cytophagia</taxon>
        <taxon>Cytophagales</taxon>
        <taxon>Spirosomataceae</taxon>
        <taxon>Fibrella</taxon>
    </lineage>
</organism>